<dbReference type="InParanoid" id="A0A164ZU81"/>
<accession>A0A164ZU81</accession>
<dbReference type="EMBL" id="KV407466">
    <property type="protein sequence ID" value="KZF19525.1"/>
    <property type="molecule type" value="Genomic_DNA"/>
</dbReference>
<name>A0A164ZU81_XYLHT</name>
<reference evidence="1 2" key="1">
    <citation type="journal article" date="2016" name="Fungal Biol.">
        <title>The genome of Xylona heveae provides a window into fungal endophytism.</title>
        <authorList>
            <person name="Gazis R."/>
            <person name="Kuo A."/>
            <person name="Riley R."/>
            <person name="LaButti K."/>
            <person name="Lipzen A."/>
            <person name="Lin J."/>
            <person name="Amirebrahimi M."/>
            <person name="Hesse C.N."/>
            <person name="Spatafora J.W."/>
            <person name="Henrissat B."/>
            <person name="Hainaut M."/>
            <person name="Grigoriev I.V."/>
            <person name="Hibbett D.S."/>
        </authorList>
    </citation>
    <scope>NUCLEOTIDE SEQUENCE [LARGE SCALE GENOMIC DNA]</scope>
    <source>
        <strain evidence="1 2">TC161</strain>
    </source>
</reference>
<evidence type="ECO:0000313" key="1">
    <source>
        <dbReference type="EMBL" id="KZF19525.1"/>
    </source>
</evidence>
<dbReference type="Proteomes" id="UP000076632">
    <property type="component" value="Unassembled WGS sequence"/>
</dbReference>
<proteinExistence type="predicted"/>
<gene>
    <name evidence="1" type="ORF">L228DRAFT_45441</name>
</gene>
<organism evidence="1 2">
    <name type="scientific">Xylona heveae (strain CBS 132557 / TC161)</name>
    <dbReference type="NCBI Taxonomy" id="1328760"/>
    <lineage>
        <taxon>Eukaryota</taxon>
        <taxon>Fungi</taxon>
        <taxon>Dikarya</taxon>
        <taxon>Ascomycota</taxon>
        <taxon>Pezizomycotina</taxon>
        <taxon>Xylonomycetes</taxon>
        <taxon>Xylonales</taxon>
        <taxon>Xylonaceae</taxon>
        <taxon>Xylona</taxon>
    </lineage>
</organism>
<keyword evidence="2" id="KW-1185">Reference proteome</keyword>
<dbReference type="RefSeq" id="XP_018185080.1">
    <property type="nucleotide sequence ID" value="XM_018336612.1"/>
</dbReference>
<evidence type="ECO:0000313" key="2">
    <source>
        <dbReference type="Proteomes" id="UP000076632"/>
    </source>
</evidence>
<dbReference type="AlphaFoldDB" id="A0A164ZU81"/>
<protein>
    <submittedName>
        <fullName evidence="1">Uncharacterized protein</fullName>
    </submittedName>
</protein>
<dbReference type="GeneID" id="28901749"/>
<sequence length="236" mass="26008">MNLTIVISAQIRAPVSGLGIPLALSPRILACIPADCLKRLSCAWNIVGSLRRTLYHLKWPDPALALPFNKITRIVPHCIQYLAVGKGTDDGNEIMRCSQAVTSIQNAQGSHQALYVLPFNSIGALPAGMPEFSAFAIWYNYLFSNSPLLFRPFAGIGIPTHCKLEFSYTGHLCTSSPLLQVFVTLFQCLPTLRCAAIGQKRPVPVGWEIKYRQLASEVKQHHARCNSCGIIEQYIA</sequence>